<dbReference type="Gene3D" id="3.30.1330.110">
    <property type="entry name" value="BB2672"/>
    <property type="match status" value="1"/>
</dbReference>
<dbReference type="SUPFAM" id="SSF160519">
    <property type="entry name" value="BB2672-like"/>
    <property type="match status" value="1"/>
</dbReference>
<protein>
    <submittedName>
        <fullName evidence="1">Peptide synthetase</fullName>
    </submittedName>
</protein>
<dbReference type="AlphaFoldDB" id="A0A2U0SHJ4"/>
<proteinExistence type="predicted"/>
<sequence length="202" mass="21409">MTTRAPNFGPFHIRKWFAFAEETLAGEMGKAADGASLFKYVIAAAIHNPYAGDYVEDLGAWIDASPALGVEIGRRLNELSGGAAIESYGKAILVGTDGEYEHGNALLTNPAANPVRDAVGGGKSWVPSTGKRGVPGTVLDIPLAHKDALYVRSHYDTVSVSFNDAPNRDEVLVIWAFATRGRLNARLGGLKASEVKGEDGLV</sequence>
<evidence type="ECO:0000313" key="2">
    <source>
        <dbReference type="Proteomes" id="UP000245890"/>
    </source>
</evidence>
<dbReference type="OrthoDB" id="9803312at2"/>
<name>A0A2U0SHJ4_9SPHN</name>
<keyword evidence="2" id="KW-1185">Reference proteome</keyword>
<dbReference type="RefSeq" id="WP_116470222.1">
    <property type="nucleotide sequence ID" value="NZ_QENQ01000001.1"/>
</dbReference>
<dbReference type="InterPro" id="IPR009569">
    <property type="entry name" value="AA_synth_put"/>
</dbReference>
<evidence type="ECO:0000313" key="1">
    <source>
        <dbReference type="EMBL" id="PVX30823.1"/>
    </source>
</evidence>
<gene>
    <name evidence="1" type="ORF">DD559_17030</name>
</gene>
<accession>A0A2U0SHJ4</accession>
<dbReference type="InterPro" id="IPR035936">
    <property type="entry name" value="BB2672"/>
</dbReference>
<dbReference type="EMBL" id="QENQ01000001">
    <property type="protein sequence ID" value="PVX30823.1"/>
    <property type="molecule type" value="Genomic_DNA"/>
</dbReference>
<comment type="caution">
    <text evidence="1">The sequence shown here is derived from an EMBL/GenBank/DDBJ whole genome shotgun (WGS) entry which is preliminary data.</text>
</comment>
<reference evidence="1 2" key="1">
    <citation type="submission" date="2018-05" db="EMBL/GenBank/DDBJ databases">
        <title>Description of Sphingomonas pokkalii sp nov, isolated from the rhizosphere of saline tolerant pokkali rice and its draft genome analysis.</title>
        <authorList>
            <person name="Menon R."/>
            <person name="Kumari S."/>
            <person name="Rameshkumar N."/>
        </authorList>
    </citation>
    <scope>NUCLEOTIDE SEQUENCE [LARGE SCALE GENOMIC DNA]</scope>
    <source>
        <strain evidence="1 2">L3B27</strain>
    </source>
</reference>
<dbReference type="Pfam" id="PF06684">
    <property type="entry name" value="AA_synth"/>
    <property type="match status" value="1"/>
</dbReference>
<dbReference type="Proteomes" id="UP000245890">
    <property type="component" value="Unassembled WGS sequence"/>
</dbReference>
<organism evidence="1 2">
    <name type="scientific">Sphingomonas pokkalii</name>
    <dbReference type="NCBI Taxonomy" id="2175090"/>
    <lineage>
        <taxon>Bacteria</taxon>
        <taxon>Pseudomonadati</taxon>
        <taxon>Pseudomonadota</taxon>
        <taxon>Alphaproteobacteria</taxon>
        <taxon>Sphingomonadales</taxon>
        <taxon>Sphingomonadaceae</taxon>
        <taxon>Sphingomonas</taxon>
    </lineage>
</organism>